<evidence type="ECO:0000256" key="1">
    <source>
        <dbReference type="SAM" id="MobiDB-lite"/>
    </source>
</evidence>
<dbReference type="HOGENOM" id="CLU_2185571_0_0_1"/>
<feature type="region of interest" description="Disordered" evidence="1">
    <location>
        <begin position="69"/>
        <end position="109"/>
    </location>
</feature>
<keyword evidence="3" id="KW-1185">Reference proteome</keyword>
<feature type="compositionally biased region" description="Polar residues" evidence="1">
    <location>
        <begin position="88"/>
        <end position="109"/>
    </location>
</feature>
<name>A0A0C3B032_SERVB</name>
<accession>A0A0C3B032</accession>
<reference evidence="2 3" key="1">
    <citation type="submission" date="2014-04" db="EMBL/GenBank/DDBJ databases">
        <authorList>
            <consortium name="DOE Joint Genome Institute"/>
            <person name="Kuo A."/>
            <person name="Zuccaro A."/>
            <person name="Kohler A."/>
            <person name="Nagy L.G."/>
            <person name="Floudas D."/>
            <person name="Copeland A."/>
            <person name="Barry K.W."/>
            <person name="Cichocki N."/>
            <person name="Veneault-Fourrey C."/>
            <person name="LaButti K."/>
            <person name="Lindquist E.A."/>
            <person name="Lipzen A."/>
            <person name="Lundell T."/>
            <person name="Morin E."/>
            <person name="Murat C."/>
            <person name="Sun H."/>
            <person name="Tunlid A."/>
            <person name="Henrissat B."/>
            <person name="Grigoriev I.V."/>
            <person name="Hibbett D.S."/>
            <person name="Martin F."/>
            <person name="Nordberg H.P."/>
            <person name="Cantor M.N."/>
            <person name="Hua S.X."/>
        </authorList>
    </citation>
    <scope>NUCLEOTIDE SEQUENCE [LARGE SCALE GENOMIC DNA]</scope>
    <source>
        <strain evidence="2 3">MAFF 305830</strain>
    </source>
</reference>
<evidence type="ECO:0000313" key="2">
    <source>
        <dbReference type="EMBL" id="KIM24906.1"/>
    </source>
</evidence>
<sequence>MSSEEVAFYEKEKERLVKEISKVVEEIALTINNINRSQEGTVTLARDKVTGEMNMWKHLRDLGEAKAKDRADELLASSGPHTEAFSASAGSNRALSSSTSGDATPRAQS</sequence>
<dbReference type="Proteomes" id="UP000054097">
    <property type="component" value="Unassembled WGS sequence"/>
</dbReference>
<reference evidence="3" key="2">
    <citation type="submission" date="2015-01" db="EMBL/GenBank/DDBJ databases">
        <title>Evolutionary Origins and Diversification of the Mycorrhizal Mutualists.</title>
        <authorList>
            <consortium name="DOE Joint Genome Institute"/>
            <consortium name="Mycorrhizal Genomics Consortium"/>
            <person name="Kohler A."/>
            <person name="Kuo A."/>
            <person name="Nagy L.G."/>
            <person name="Floudas D."/>
            <person name="Copeland A."/>
            <person name="Barry K.W."/>
            <person name="Cichocki N."/>
            <person name="Veneault-Fourrey C."/>
            <person name="LaButti K."/>
            <person name="Lindquist E.A."/>
            <person name="Lipzen A."/>
            <person name="Lundell T."/>
            <person name="Morin E."/>
            <person name="Murat C."/>
            <person name="Riley R."/>
            <person name="Ohm R."/>
            <person name="Sun H."/>
            <person name="Tunlid A."/>
            <person name="Henrissat B."/>
            <person name="Grigoriev I.V."/>
            <person name="Hibbett D.S."/>
            <person name="Martin F."/>
        </authorList>
    </citation>
    <scope>NUCLEOTIDE SEQUENCE [LARGE SCALE GENOMIC DNA]</scope>
    <source>
        <strain evidence="3">MAFF 305830</strain>
    </source>
</reference>
<dbReference type="EMBL" id="KN824319">
    <property type="protein sequence ID" value="KIM24906.1"/>
    <property type="molecule type" value="Genomic_DNA"/>
</dbReference>
<gene>
    <name evidence="2" type="ORF">M408DRAFT_75223</name>
</gene>
<dbReference type="AlphaFoldDB" id="A0A0C3B032"/>
<evidence type="ECO:0000313" key="3">
    <source>
        <dbReference type="Proteomes" id="UP000054097"/>
    </source>
</evidence>
<dbReference type="OrthoDB" id="5566853at2759"/>
<organism evidence="2 3">
    <name type="scientific">Serendipita vermifera MAFF 305830</name>
    <dbReference type="NCBI Taxonomy" id="933852"/>
    <lineage>
        <taxon>Eukaryota</taxon>
        <taxon>Fungi</taxon>
        <taxon>Dikarya</taxon>
        <taxon>Basidiomycota</taxon>
        <taxon>Agaricomycotina</taxon>
        <taxon>Agaricomycetes</taxon>
        <taxon>Sebacinales</taxon>
        <taxon>Serendipitaceae</taxon>
        <taxon>Serendipita</taxon>
    </lineage>
</organism>
<protein>
    <submittedName>
        <fullName evidence="2">Uncharacterized protein</fullName>
    </submittedName>
</protein>
<proteinExistence type="predicted"/>